<accession>A0ABP8NG95</accession>
<protein>
    <recommendedName>
        <fullName evidence="3">DUF3164 family protein</fullName>
    </recommendedName>
</protein>
<sequence>MATTTKAIADMTVEELQQALKEKQATDTAERQAQRKRYEQRKEALINTLGGFATGLRAQMTELKQEAFGDMAKFRLEMMEYGDIRGGEKNKGSFELKNEQYKIVFKNSTVKAFDERAELAEKKLKEFLGTFVKRKDKPAYELVMALLERNDKTGDFDINLINRLYKMRDKFDDPLWHEAIDLFQESYSPYGSAQYIQFFERNKSTNGYDAIVLDMARLRLQDEIPKAKEQRPKAAK</sequence>
<dbReference type="EMBL" id="BAABFA010000010">
    <property type="protein sequence ID" value="GAA4465317.1"/>
    <property type="molecule type" value="Genomic_DNA"/>
</dbReference>
<organism evidence="1 2">
    <name type="scientific">Nemorincola caseinilytica</name>
    <dbReference type="NCBI Taxonomy" id="2054315"/>
    <lineage>
        <taxon>Bacteria</taxon>
        <taxon>Pseudomonadati</taxon>
        <taxon>Bacteroidota</taxon>
        <taxon>Chitinophagia</taxon>
        <taxon>Chitinophagales</taxon>
        <taxon>Chitinophagaceae</taxon>
        <taxon>Nemorincola</taxon>
    </lineage>
</organism>
<name>A0ABP8NG95_9BACT</name>
<reference evidence="2" key="1">
    <citation type="journal article" date="2019" name="Int. J. Syst. Evol. Microbiol.">
        <title>The Global Catalogue of Microorganisms (GCM) 10K type strain sequencing project: providing services to taxonomists for standard genome sequencing and annotation.</title>
        <authorList>
            <consortium name="The Broad Institute Genomics Platform"/>
            <consortium name="The Broad Institute Genome Sequencing Center for Infectious Disease"/>
            <person name="Wu L."/>
            <person name="Ma J."/>
        </authorList>
    </citation>
    <scope>NUCLEOTIDE SEQUENCE [LARGE SCALE GENOMIC DNA]</scope>
    <source>
        <strain evidence="2">JCM 32105</strain>
    </source>
</reference>
<proteinExistence type="predicted"/>
<dbReference type="InterPro" id="IPR021505">
    <property type="entry name" value="Phage_B3_Orf6"/>
</dbReference>
<dbReference type="Pfam" id="PF11363">
    <property type="entry name" value="DUF3164"/>
    <property type="match status" value="1"/>
</dbReference>
<evidence type="ECO:0000313" key="2">
    <source>
        <dbReference type="Proteomes" id="UP001500067"/>
    </source>
</evidence>
<evidence type="ECO:0008006" key="3">
    <source>
        <dbReference type="Google" id="ProtNLM"/>
    </source>
</evidence>
<comment type="caution">
    <text evidence="1">The sequence shown here is derived from an EMBL/GenBank/DDBJ whole genome shotgun (WGS) entry which is preliminary data.</text>
</comment>
<dbReference type="RefSeq" id="WP_345081651.1">
    <property type="nucleotide sequence ID" value="NZ_BAABFA010000010.1"/>
</dbReference>
<evidence type="ECO:0000313" key="1">
    <source>
        <dbReference type="EMBL" id="GAA4465317.1"/>
    </source>
</evidence>
<dbReference type="Proteomes" id="UP001500067">
    <property type="component" value="Unassembled WGS sequence"/>
</dbReference>
<keyword evidence="2" id="KW-1185">Reference proteome</keyword>
<gene>
    <name evidence="1" type="ORF">GCM10023093_17310</name>
</gene>